<comment type="caution">
    <text evidence="4">The sequence shown here is derived from an EMBL/GenBank/DDBJ whole genome shotgun (WGS) entry which is preliminary data.</text>
</comment>
<proteinExistence type="predicted"/>
<dbReference type="Proteomes" id="UP000315252">
    <property type="component" value="Unassembled WGS sequence"/>
</dbReference>
<dbReference type="PROSITE" id="PS51186">
    <property type="entry name" value="GNAT"/>
    <property type="match status" value="1"/>
</dbReference>
<keyword evidence="2" id="KW-0012">Acyltransferase</keyword>
<protein>
    <submittedName>
        <fullName evidence="4">GNAT family N-acetyltransferase</fullName>
    </submittedName>
</protein>
<evidence type="ECO:0000256" key="2">
    <source>
        <dbReference type="ARBA" id="ARBA00023315"/>
    </source>
</evidence>
<dbReference type="InterPro" id="IPR016181">
    <property type="entry name" value="Acyl_CoA_acyltransferase"/>
</dbReference>
<dbReference type="AlphaFoldDB" id="A0A545TL43"/>
<evidence type="ECO:0000313" key="4">
    <source>
        <dbReference type="EMBL" id="TQV77944.1"/>
    </source>
</evidence>
<sequence>MALEIRPATQSDANAMARLLNEIISIGGSTAYRQPFDTQGIMDTFVSPKRGISCFVAVKGSQLLGFQALEWADPDWPGEEPLPPGWALIATYVDPHAHKQGVGRALFAQTAAAAKGAGVGFIDATIRKENTGGQAYYQGVGFRDYKADAETVSKVYAPA</sequence>
<dbReference type="Pfam" id="PF00583">
    <property type="entry name" value="Acetyltransf_1"/>
    <property type="match status" value="1"/>
</dbReference>
<dbReference type="SUPFAM" id="SSF55729">
    <property type="entry name" value="Acyl-CoA N-acyltransferases (Nat)"/>
    <property type="match status" value="1"/>
</dbReference>
<dbReference type="EMBL" id="VHSH01000007">
    <property type="protein sequence ID" value="TQV77944.1"/>
    <property type="molecule type" value="Genomic_DNA"/>
</dbReference>
<dbReference type="InterPro" id="IPR000182">
    <property type="entry name" value="GNAT_dom"/>
</dbReference>
<accession>A0A545TL43</accession>
<evidence type="ECO:0000313" key="5">
    <source>
        <dbReference type="Proteomes" id="UP000315252"/>
    </source>
</evidence>
<dbReference type="PANTHER" id="PTHR43877">
    <property type="entry name" value="AMINOALKYLPHOSPHONATE N-ACETYLTRANSFERASE-RELATED-RELATED"/>
    <property type="match status" value="1"/>
</dbReference>
<dbReference type="GO" id="GO:0016747">
    <property type="term" value="F:acyltransferase activity, transferring groups other than amino-acyl groups"/>
    <property type="evidence" value="ECO:0007669"/>
    <property type="project" value="InterPro"/>
</dbReference>
<feature type="domain" description="N-acetyltransferase" evidence="3">
    <location>
        <begin position="3"/>
        <end position="159"/>
    </location>
</feature>
<keyword evidence="5" id="KW-1185">Reference proteome</keyword>
<evidence type="ECO:0000259" key="3">
    <source>
        <dbReference type="PROSITE" id="PS51186"/>
    </source>
</evidence>
<reference evidence="4 5" key="1">
    <citation type="submission" date="2019-06" db="EMBL/GenBank/DDBJ databases">
        <title>Whole genome sequence for Rhodospirillaceae sp. R148.</title>
        <authorList>
            <person name="Wang G."/>
        </authorList>
    </citation>
    <scope>NUCLEOTIDE SEQUENCE [LARGE SCALE GENOMIC DNA]</scope>
    <source>
        <strain evidence="4 5">R148</strain>
    </source>
</reference>
<gene>
    <name evidence="4" type="ORF">FKG95_20635</name>
</gene>
<organism evidence="4 5">
    <name type="scientific">Denitrobaculum tricleocarpae</name>
    <dbReference type="NCBI Taxonomy" id="2591009"/>
    <lineage>
        <taxon>Bacteria</taxon>
        <taxon>Pseudomonadati</taxon>
        <taxon>Pseudomonadota</taxon>
        <taxon>Alphaproteobacteria</taxon>
        <taxon>Rhodospirillales</taxon>
        <taxon>Rhodospirillaceae</taxon>
        <taxon>Denitrobaculum</taxon>
    </lineage>
</organism>
<dbReference type="OrthoDB" id="9788300at2"/>
<keyword evidence="1 4" id="KW-0808">Transferase</keyword>
<dbReference type="InterPro" id="IPR050832">
    <property type="entry name" value="Bact_Acetyltransf"/>
</dbReference>
<name>A0A545TL43_9PROT</name>
<evidence type="ECO:0000256" key="1">
    <source>
        <dbReference type="ARBA" id="ARBA00022679"/>
    </source>
</evidence>
<dbReference type="RefSeq" id="WP_142898287.1">
    <property type="nucleotide sequence ID" value="NZ_ML660058.1"/>
</dbReference>
<dbReference type="Gene3D" id="3.40.630.30">
    <property type="match status" value="1"/>
</dbReference>